<dbReference type="STRING" id="71717.A0A4Y7TRZ6"/>
<name>A0A4Y7TRZ6_COPMI</name>
<evidence type="ECO:0000259" key="2">
    <source>
        <dbReference type="Pfam" id="PF24883"/>
    </source>
</evidence>
<protein>
    <recommendedName>
        <fullName evidence="2">Nephrocystin 3-like N-terminal domain-containing protein</fullName>
    </recommendedName>
</protein>
<dbReference type="InterPro" id="IPR011990">
    <property type="entry name" value="TPR-like_helical_dom_sf"/>
</dbReference>
<evidence type="ECO:0000256" key="1">
    <source>
        <dbReference type="ARBA" id="ARBA00022737"/>
    </source>
</evidence>
<accession>A0A4Y7TRZ6</accession>
<dbReference type="PANTHER" id="PTHR10039:SF14">
    <property type="entry name" value="NACHT DOMAIN-CONTAINING PROTEIN"/>
    <property type="match status" value="1"/>
</dbReference>
<evidence type="ECO:0000313" key="4">
    <source>
        <dbReference type="Proteomes" id="UP000298030"/>
    </source>
</evidence>
<evidence type="ECO:0000313" key="3">
    <source>
        <dbReference type="EMBL" id="TEB36668.1"/>
    </source>
</evidence>
<keyword evidence="4" id="KW-1185">Reference proteome</keyword>
<dbReference type="EMBL" id="QPFP01000005">
    <property type="protein sequence ID" value="TEB36668.1"/>
    <property type="molecule type" value="Genomic_DNA"/>
</dbReference>
<dbReference type="PANTHER" id="PTHR10039">
    <property type="entry name" value="AMELOGENIN"/>
    <property type="match status" value="1"/>
</dbReference>
<dbReference type="SUPFAM" id="SSF81901">
    <property type="entry name" value="HCP-like"/>
    <property type="match status" value="1"/>
</dbReference>
<dbReference type="Proteomes" id="UP000298030">
    <property type="component" value="Unassembled WGS sequence"/>
</dbReference>
<dbReference type="OrthoDB" id="3261813at2759"/>
<proteinExistence type="predicted"/>
<dbReference type="InterPro" id="IPR056884">
    <property type="entry name" value="NPHP3-like_N"/>
</dbReference>
<organism evidence="3 4">
    <name type="scientific">Coprinellus micaceus</name>
    <name type="common">Glistening ink-cap mushroom</name>
    <name type="synonym">Coprinus micaceus</name>
    <dbReference type="NCBI Taxonomy" id="71717"/>
    <lineage>
        <taxon>Eukaryota</taxon>
        <taxon>Fungi</taxon>
        <taxon>Dikarya</taxon>
        <taxon>Basidiomycota</taxon>
        <taxon>Agaricomycotina</taxon>
        <taxon>Agaricomycetes</taxon>
        <taxon>Agaricomycetidae</taxon>
        <taxon>Agaricales</taxon>
        <taxon>Agaricineae</taxon>
        <taxon>Psathyrellaceae</taxon>
        <taxon>Coprinellus</taxon>
    </lineage>
</organism>
<dbReference type="SUPFAM" id="SSF52540">
    <property type="entry name" value="P-loop containing nucleoside triphosphate hydrolases"/>
    <property type="match status" value="1"/>
</dbReference>
<gene>
    <name evidence="3" type="ORF">FA13DRAFT_1076790</name>
</gene>
<dbReference type="AlphaFoldDB" id="A0A4Y7TRZ6"/>
<dbReference type="Gene3D" id="3.40.50.300">
    <property type="entry name" value="P-loop containing nucleotide triphosphate hydrolases"/>
    <property type="match status" value="1"/>
</dbReference>
<keyword evidence="1" id="KW-0677">Repeat</keyword>
<feature type="domain" description="Nephrocystin 3-like N-terminal" evidence="2">
    <location>
        <begin position="21"/>
        <end position="168"/>
    </location>
</feature>
<dbReference type="InterPro" id="IPR027417">
    <property type="entry name" value="P-loop_NTPase"/>
</dbReference>
<comment type="caution">
    <text evidence="3">The sequence shown here is derived from an EMBL/GenBank/DDBJ whole genome shotgun (WGS) entry which is preliminary data.</text>
</comment>
<dbReference type="SUPFAM" id="SSF48452">
    <property type="entry name" value="TPR-like"/>
    <property type="match status" value="1"/>
</dbReference>
<dbReference type="Gene3D" id="1.25.40.10">
    <property type="entry name" value="Tetratricopeptide repeat domain"/>
    <property type="match status" value="3"/>
</dbReference>
<reference evidence="3 4" key="1">
    <citation type="journal article" date="2019" name="Nat. Ecol. Evol.">
        <title>Megaphylogeny resolves global patterns of mushroom evolution.</title>
        <authorList>
            <person name="Varga T."/>
            <person name="Krizsan K."/>
            <person name="Foldi C."/>
            <person name="Dima B."/>
            <person name="Sanchez-Garcia M."/>
            <person name="Sanchez-Ramirez S."/>
            <person name="Szollosi G.J."/>
            <person name="Szarkandi J.G."/>
            <person name="Papp V."/>
            <person name="Albert L."/>
            <person name="Andreopoulos W."/>
            <person name="Angelini C."/>
            <person name="Antonin V."/>
            <person name="Barry K.W."/>
            <person name="Bougher N.L."/>
            <person name="Buchanan P."/>
            <person name="Buyck B."/>
            <person name="Bense V."/>
            <person name="Catcheside P."/>
            <person name="Chovatia M."/>
            <person name="Cooper J."/>
            <person name="Damon W."/>
            <person name="Desjardin D."/>
            <person name="Finy P."/>
            <person name="Geml J."/>
            <person name="Haridas S."/>
            <person name="Hughes K."/>
            <person name="Justo A."/>
            <person name="Karasinski D."/>
            <person name="Kautmanova I."/>
            <person name="Kiss B."/>
            <person name="Kocsube S."/>
            <person name="Kotiranta H."/>
            <person name="LaButti K.M."/>
            <person name="Lechner B.E."/>
            <person name="Liimatainen K."/>
            <person name="Lipzen A."/>
            <person name="Lukacs Z."/>
            <person name="Mihaltcheva S."/>
            <person name="Morgado L.N."/>
            <person name="Niskanen T."/>
            <person name="Noordeloos M.E."/>
            <person name="Ohm R.A."/>
            <person name="Ortiz-Santana B."/>
            <person name="Ovrebo C."/>
            <person name="Racz N."/>
            <person name="Riley R."/>
            <person name="Savchenko A."/>
            <person name="Shiryaev A."/>
            <person name="Soop K."/>
            <person name="Spirin V."/>
            <person name="Szebenyi C."/>
            <person name="Tomsovsky M."/>
            <person name="Tulloss R.E."/>
            <person name="Uehling J."/>
            <person name="Grigoriev I.V."/>
            <person name="Vagvolgyi C."/>
            <person name="Papp T."/>
            <person name="Martin F.M."/>
            <person name="Miettinen O."/>
            <person name="Hibbett D.S."/>
            <person name="Nagy L.G."/>
        </authorList>
    </citation>
    <scope>NUCLEOTIDE SEQUENCE [LARGE SCALE GENOMIC DNA]</scope>
    <source>
        <strain evidence="3 4">FP101781</strain>
    </source>
</reference>
<sequence>MSGQRNEYLEGSREDTVQYVLKWGKEPTSELSLLIHGAAGLGKSTLAHHLTHRLHAAGCLAASVSLNALPSDSRGPESVVKLASREIGEAHPGAISSILEAIKSCKGAPLVDLFKQFIVEPVQSLGLPHPLIVLFDSIDEWESHAALIKAISSLASSITSVKFILLGRSDPQARGFEDFSVQPYPLQPISTSVMVQYLEKQFDTVKWESGRRPAPWRIIQLAKLANGLFIWATVVCSILQKRLSRLAPEDILDSILTARRGLGDSEQLATLYYQAIMWLFPDPEGRDLFREYMAATLALQEPLPTADFARLTNLPTRTIDSIQVDLKALQIWKPNDGEGTPTIYPARTLFHQSLLDYLESPSTPSHLAFRIPLLDAHDHLAQCCLTVLPPFLSSSHAIDPLGLSPGHSYAIKYLVTHVHHGTPSPQPSSAVDWPGTRLCKQLEQFGSKVLFRWGALLVCLVKPGSAMEEVNYMDIAAERLMREVAGVLWPDPELGSFRISCLEVAVRLQHENAVAWNDLGWGYYEVAQYSKDIDAGEKAVQAHQNALDIVDKSRSSDRGAALFSLATSLHKRFELIGTTLDLDRSISLHREALDLRPLGHKDRAMSLNNLAVALGFRLAIVDTIDDINEVIHLQREALELRPPGHVDRALSLLNLANTFRPRFQKTASIADLDECILLSREAVRLRPPGHPDRAPALRILADALQSRSQAIPSTTDLDEVVQLVREVLDMCPPGHVDRVPALRGLASSLHLRFQTVASTVDLNEVVQLLKEALDLCPPGHVDRVPALRRLAHSLSLRFQTMASIIDLEESIHRTREALGLCPPGHADRSDLLNELAWNLTSRYEAQGVIQDLHESISLGQESLTLFPVGHPDRCAALDTLAKALHFQPEHLDEALQLSRESTSLSSPSNEGYLDILMTLATILLRHHEHSGVPGKLEEAISVCTEALSLCPPNHLLRPKLLGLRGKLDEGLASSLPAHSFSPPQHFYTMDSEFAIS</sequence>
<dbReference type="Pfam" id="PF24883">
    <property type="entry name" value="NPHP3_N"/>
    <property type="match status" value="1"/>
</dbReference>